<dbReference type="SUPFAM" id="SSF52540">
    <property type="entry name" value="P-loop containing nucleoside triphosphate hydrolases"/>
    <property type="match status" value="1"/>
</dbReference>
<dbReference type="InterPro" id="IPR003593">
    <property type="entry name" value="AAA+_ATPase"/>
</dbReference>
<evidence type="ECO:0000256" key="7">
    <source>
        <dbReference type="ARBA" id="ARBA00023136"/>
    </source>
</evidence>
<keyword evidence="7" id="KW-0472">Membrane</keyword>
<dbReference type="Gene3D" id="3.40.50.300">
    <property type="entry name" value="P-loop containing nucleotide triphosphate hydrolases"/>
    <property type="match status" value="1"/>
</dbReference>
<reference evidence="9 10" key="1">
    <citation type="journal article" date="2015" name="Genome Announc.">
        <title>Expanding the biotechnology potential of lactobacilli through comparative genomics of 213 strains and associated genera.</title>
        <authorList>
            <person name="Sun Z."/>
            <person name="Harris H.M."/>
            <person name="McCann A."/>
            <person name="Guo C."/>
            <person name="Argimon S."/>
            <person name="Zhang W."/>
            <person name="Yang X."/>
            <person name="Jeffery I.B."/>
            <person name="Cooney J.C."/>
            <person name="Kagawa T.F."/>
            <person name="Liu W."/>
            <person name="Song Y."/>
            <person name="Salvetti E."/>
            <person name="Wrobel A."/>
            <person name="Rasinkangas P."/>
            <person name="Parkhill J."/>
            <person name="Rea M.C."/>
            <person name="O'Sullivan O."/>
            <person name="Ritari J."/>
            <person name="Douillard F.P."/>
            <person name="Paul Ross R."/>
            <person name="Yang R."/>
            <person name="Briner A.E."/>
            <person name="Felis G.E."/>
            <person name="de Vos W.M."/>
            <person name="Barrangou R."/>
            <person name="Klaenhammer T.R."/>
            <person name="Caufield P.W."/>
            <person name="Cui Y."/>
            <person name="Zhang H."/>
            <person name="O'Toole P.W."/>
        </authorList>
    </citation>
    <scope>NUCLEOTIDE SEQUENCE [LARGE SCALE GENOMIC DNA]</scope>
    <source>
        <strain evidence="9 10">DSM 19674</strain>
    </source>
</reference>
<dbReference type="STRING" id="1423788.FC78_GL000554"/>
<comment type="subcellular location">
    <subcellularLocation>
        <location evidence="1">Cell membrane</location>
    </subcellularLocation>
</comment>
<keyword evidence="2" id="KW-0813">Transport</keyword>
<proteinExistence type="predicted"/>
<evidence type="ECO:0000256" key="2">
    <source>
        <dbReference type="ARBA" id="ARBA00022448"/>
    </source>
</evidence>
<evidence type="ECO:0000256" key="5">
    <source>
        <dbReference type="ARBA" id="ARBA00022840"/>
    </source>
</evidence>
<dbReference type="PROSITE" id="PS50893">
    <property type="entry name" value="ABC_TRANSPORTER_2"/>
    <property type="match status" value="1"/>
</dbReference>
<dbReference type="CDD" id="cd03230">
    <property type="entry name" value="ABC_DR_subfamily_A"/>
    <property type="match status" value="1"/>
</dbReference>
<evidence type="ECO:0000256" key="1">
    <source>
        <dbReference type="ARBA" id="ARBA00004236"/>
    </source>
</evidence>
<dbReference type="GO" id="GO:0005886">
    <property type="term" value="C:plasma membrane"/>
    <property type="evidence" value="ECO:0007669"/>
    <property type="project" value="UniProtKB-SubCell"/>
</dbReference>
<dbReference type="FunFam" id="3.40.50.300:FF:000589">
    <property type="entry name" value="ABC transporter, ATP-binding subunit"/>
    <property type="match status" value="1"/>
</dbReference>
<dbReference type="Proteomes" id="UP000051515">
    <property type="component" value="Unassembled WGS sequence"/>
</dbReference>
<keyword evidence="6" id="KW-1278">Translocase</keyword>
<dbReference type="GO" id="GO:0005524">
    <property type="term" value="F:ATP binding"/>
    <property type="evidence" value="ECO:0007669"/>
    <property type="project" value="UniProtKB-KW"/>
</dbReference>
<dbReference type="PROSITE" id="PS00211">
    <property type="entry name" value="ABC_TRANSPORTER_1"/>
    <property type="match status" value="1"/>
</dbReference>
<organism evidence="9 10">
    <name type="scientific">Companilactobacillus bobalius DSM 19674</name>
    <dbReference type="NCBI Taxonomy" id="1423788"/>
    <lineage>
        <taxon>Bacteria</taxon>
        <taxon>Bacillati</taxon>
        <taxon>Bacillota</taxon>
        <taxon>Bacilli</taxon>
        <taxon>Lactobacillales</taxon>
        <taxon>Lactobacillaceae</taxon>
        <taxon>Companilactobacillus</taxon>
        <taxon>Companilactobacillus bobalius</taxon>
    </lineage>
</organism>
<name>A0A0R1KCV8_9LACO</name>
<dbReference type="EMBL" id="AZDY01000042">
    <property type="protein sequence ID" value="KRK81502.1"/>
    <property type="molecule type" value="Genomic_DNA"/>
</dbReference>
<sequence>MAIAPIIEVKHLYKNFDNQTALKNLDFSIRSGEIFGFLGPSGAGKTTTIKILTGQLIANSGTATVLGNNSHYFKEDIYEHIGVVTHDSGLYESLSAYENLRTLARIFNVDKTSIDSLLRRVNLYNDRKKLVKKFSQGMKQRLILARAILNRPQILFLDEPTNGIDPGTTQKIHQLILELKNFGTTVFLTTHNMNEAAKLCDRVALLNNGKIAEIGSPQALSLKYNKKIQYKILLKDNTALKLTDSEETRQKINWWMENSELQTIHSCEPTLEDVFLEVTGRKLK</sequence>
<evidence type="ECO:0000313" key="9">
    <source>
        <dbReference type="EMBL" id="KRK81502.1"/>
    </source>
</evidence>
<keyword evidence="5 9" id="KW-0067">ATP-binding</keyword>
<gene>
    <name evidence="9" type="ORF">FC78_GL000554</name>
</gene>
<accession>A0A0R1KCV8</accession>
<dbReference type="SMART" id="SM00382">
    <property type="entry name" value="AAA"/>
    <property type="match status" value="1"/>
</dbReference>
<dbReference type="InterPro" id="IPR027417">
    <property type="entry name" value="P-loop_NTPase"/>
</dbReference>
<dbReference type="Pfam" id="PF00005">
    <property type="entry name" value="ABC_tran"/>
    <property type="match status" value="1"/>
</dbReference>
<dbReference type="PANTHER" id="PTHR42711:SF13">
    <property type="entry name" value="ABC TRANSPORTER, ATP-BINDING PROTEIN"/>
    <property type="match status" value="1"/>
</dbReference>
<evidence type="ECO:0000256" key="6">
    <source>
        <dbReference type="ARBA" id="ARBA00022967"/>
    </source>
</evidence>
<dbReference type="RefSeq" id="WP_056954853.1">
    <property type="nucleotide sequence ID" value="NZ_AZDY01000042.1"/>
</dbReference>
<dbReference type="OrthoDB" id="9804819at2"/>
<protein>
    <submittedName>
        <fullName evidence="9">ABC transporter ATP-binding protein</fullName>
    </submittedName>
</protein>
<dbReference type="AlphaFoldDB" id="A0A0R1KCV8"/>
<dbReference type="PANTHER" id="PTHR42711">
    <property type="entry name" value="ABC TRANSPORTER ATP-BINDING PROTEIN"/>
    <property type="match status" value="1"/>
</dbReference>
<comment type="caution">
    <text evidence="9">The sequence shown here is derived from an EMBL/GenBank/DDBJ whole genome shotgun (WGS) entry which is preliminary data.</text>
</comment>
<dbReference type="InterPro" id="IPR003439">
    <property type="entry name" value="ABC_transporter-like_ATP-bd"/>
</dbReference>
<keyword evidence="10" id="KW-1185">Reference proteome</keyword>
<feature type="domain" description="ABC transporter" evidence="8">
    <location>
        <begin position="7"/>
        <end position="233"/>
    </location>
</feature>
<keyword evidence="3" id="KW-1003">Cell membrane</keyword>
<dbReference type="GO" id="GO:0016887">
    <property type="term" value="F:ATP hydrolysis activity"/>
    <property type="evidence" value="ECO:0007669"/>
    <property type="project" value="InterPro"/>
</dbReference>
<keyword evidence="4" id="KW-0547">Nucleotide-binding</keyword>
<evidence type="ECO:0000256" key="4">
    <source>
        <dbReference type="ARBA" id="ARBA00022741"/>
    </source>
</evidence>
<evidence type="ECO:0000259" key="8">
    <source>
        <dbReference type="PROSITE" id="PS50893"/>
    </source>
</evidence>
<evidence type="ECO:0000313" key="10">
    <source>
        <dbReference type="Proteomes" id="UP000051515"/>
    </source>
</evidence>
<dbReference type="PATRIC" id="fig|1423788.3.peg.566"/>
<dbReference type="InterPro" id="IPR050763">
    <property type="entry name" value="ABC_transporter_ATP-binding"/>
</dbReference>
<evidence type="ECO:0000256" key="3">
    <source>
        <dbReference type="ARBA" id="ARBA00022475"/>
    </source>
</evidence>
<dbReference type="InterPro" id="IPR017871">
    <property type="entry name" value="ABC_transporter-like_CS"/>
</dbReference>